<dbReference type="AlphaFoldDB" id="A0A8T0DWI1"/>
<dbReference type="EMBL" id="JTDF01000488">
    <property type="protein sequence ID" value="KAF8571492.1"/>
    <property type="molecule type" value="Genomic_DNA"/>
</dbReference>
<accession>A0A8T0DWI1</accession>
<evidence type="ECO:0000256" key="1">
    <source>
        <dbReference type="SAM" id="Coils"/>
    </source>
</evidence>
<name>A0A8T0DWI1_9TREM</name>
<keyword evidence="3" id="KW-1185">Reference proteome</keyword>
<dbReference type="OrthoDB" id="2129492at2759"/>
<gene>
    <name evidence="2" type="ORF">P879_03560</name>
</gene>
<organism evidence="2 3">
    <name type="scientific">Paragonimus westermani</name>
    <dbReference type="NCBI Taxonomy" id="34504"/>
    <lineage>
        <taxon>Eukaryota</taxon>
        <taxon>Metazoa</taxon>
        <taxon>Spiralia</taxon>
        <taxon>Lophotrochozoa</taxon>
        <taxon>Platyhelminthes</taxon>
        <taxon>Trematoda</taxon>
        <taxon>Digenea</taxon>
        <taxon>Plagiorchiida</taxon>
        <taxon>Troglotremata</taxon>
        <taxon>Troglotrematidae</taxon>
        <taxon>Paragonimus</taxon>
    </lineage>
</organism>
<keyword evidence="1" id="KW-0175">Coiled coil</keyword>
<feature type="coiled-coil region" evidence="1">
    <location>
        <begin position="14"/>
        <end position="103"/>
    </location>
</feature>
<reference evidence="2 3" key="1">
    <citation type="submission" date="2019-07" db="EMBL/GenBank/DDBJ databases">
        <title>Annotation for the trematode Paragonimus westermani.</title>
        <authorList>
            <person name="Choi Y.-J."/>
        </authorList>
    </citation>
    <scope>NUCLEOTIDE SEQUENCE [LARGE SCALE GENOMIC DNA]</scope>
    <source>
        <strain evidence="2">180907_Pwestermani</strain>
    </source>
</reference>
<proteinExistence type="predicted"/>
<evidence type="ECO:0000313" key="2">
    <source>
        <dbReference type="EMBL" id="KAF8571492.1"/>
    </source>
</evidence>
<comment type="caution">
    <text evidence="2">The sequence shown here is derived from an EMBL/GenBank/DDBJ whole genome shotgun (WGS) entry which is preliminary data.</text>
</comment>
<sequence>MQIEHLERDGRALRVQLSEKLTEIKTQLQEERKQLNEQTQNEFHEARKKSQKDALRVVLEKVEEAHHENNQVREKIVNMLEQIKALEHQKKNLLAETEELKRNELYEEDVNYLEVRRLTKLKEADEEIRAASEQKTLLPNMTG</sequence>
<dbReference type="Proteomes" id="UP000699462">
    <property type="component" value="Unassembled WGS sequence"/>
</dbReference>
<evidence type="ECO:0000313" key="3">
    <source>
        <dbReference type="Proteomes" id="UP000699462"/>
    </source>
</evidence>
<protein>
    <submittedName>
        <fullName evidence="2">Uncharacterized protein</fullName>
    </submittedName>
</protein>